<dbReference type="AlphaFoldDB" id="A0A2G8LGY0"/>
<accession>A0A2G8LGY0</accession>
<dbReference type="Proteomes" id="UP000230750">
    <property type="component" value="Unassembled WGS sequence"/>
</dbReference>
<protein>
    <submittedName>
        <fullName evidence="1">Uncharacterized protein</fullName>
    </submittedName>
</protein>
<proteinExistence type="predicted"/>
<organism evidence="1 2">
    <name type="scientific">Stichopus japonicus</name>
    <name type="common">Sea cucumber</name>
    <dbReference type="NCBI Taxonomy" id="307972"/>
    <lineage>
        <taxon>Eukaryota</taxon>
        <taxon>Metazoa</taxon>
        <taxon>Echinodermata</taxon>
        <taxon>Eleutherozoa</taxon>
        <taxon>Echinozoa</taxon>
        <taxon>Holothuroidea</taxon>
        <taxon>Aspidochirotacea</taxon>
        <taxon>Aspidochirotida</taxon>
        <taxon>Stichopodidae</taxon>
        <taxon>Apostichopus</taxon>
    </lineage>
</organism>
<gene>
    <name evidence="1" type="ORF">BSL78_03573</name>
</gene>
<evidence type="ECO:0000313" key="1">
    <source>
        <dbReference type="EMBL" id="PIK59501.1"/>
    </source>
</evidence>
<sequence length="506" mass="56950">MSEFSVIEYLKFTVLRLTQRFQTSCRMVQTTYSIQDGSCLPAQVEAFSNCRTLWAIVKGVGTGGLGAPVEGRKYHSAPRSARGSKIRVPTTIPRFSVQDGYHAWSMALLDAGRLAVTGFKINMNRTSVNTFIDLFRFEIDPDSHEKPLLMTSTLYYSNEFTSVEYSLPVCFLHESLFVTCCDGTIKSYDTNNGCLVQQAKIRGVARCINTGDGSVYVGLASNKVIVFDLQFIERKTITLKGLKDRDYPDDITVSNNKLFICTGLSYRRALMCNNEGEIEQEYTNQQYKDAWSIAVSEDKGLIFILWCDNHRGGKGVIAIHTFVGGRSFSGVHSTLFGGHILASFKVPDDSMRIRINNHLNRLFVVTWTAGKLYEYHTSDIFNFENLVTSLESLIERDDCRKLLEYFNVIADESKTILGSDAPLTSLIGYLIQTGRVSTEDTNQLQKACTDQGLSKVVAVLTVYQQVQDSKMTKKYLINQLNSLGERRQRLLDKLAKYEDEGQEIVT</sequence>
<reference evidence="1 2" key="1">
    <citation type="journal article" date="2017" name="PLoS Biol.">
        <title>The sea cucumber genome provides insights into morphological evolution and visceral regeneration.</title>
        <authorList>
            <person name="Zhang X."/>
            <person name="Sun L."/>
            <person name="Yuan J."/>
            <person name="Sun Y."/>
            <person name="Gao Y."/>
            <person name="Zhang L."/>
            <person name="Li S."/>
            <person name="Dai H."/>
            <person name="Hamel J.F."/>
            <person name="Liu C."/>
            <person name="Yu Y."/>
            <person name="Liu S."/>
            <person name="Lin W."/>
            <person name="Guo K."/>
            <person name="Jin S."/>
            <person name="Xu P."/>
            <person name="Storey K.B."/>
            <person name="Huan P."/>
            <person name="Zhang T."/>
            <person name="Zhou Y."/>
            <person name="Zhang J."/>
            <person name="Lin C."/>
            <person name="Li X."/>
            <person name="Xing L."/>
            <person name="Huo D."/>
            <person name="Sun M."/>
            <person name="Wang L."/>
            <person name="Mercier A."/>
            <person name="Li F."/>
            <person name="Yang H."/>
            <person name="Xiang J."/>
        </authorList>
    </citation>
    <scope>NUCLEOTIDE SEQUENCE [LARGE SCALE GENOMIC DNA]</scope>
    <source>
        <strain evidence="1">Shaxun</strain>
        <tissue evidence="1">Muscle</tissue>
    </source>
</reference>
<keyword evidence="2" id="KW-1185">Reference proteome</keyword>
<dbReference type="EMBL" id="MRZV01000081">
    <property type="protein sequence ID" value="PIK59501.1"/>
    <property type="molecule type" value="Genomic_DNA"/>
</dbReference>
<dbReference type="SUPFAM" id="SSF75011">
    <property type="entry name" value="3-carboxy-cis,cis-mucoante lactonizing enzyme"/>
    <property type="match status" value="1"/>
</dbReference>
<name>A0A2G8LGY0_STIJA</name>
<comment type="caution">
    <text evidence="1">The sequence shown here is derived from an EMBL/GenBank/DDBJ whole genome shotgun (WGS) entry which is preliminary data.</text>
</comment>
<evidence type="ECO:0000313" key="2">
    <source>
        <dbReference type="Proteomes" id="UP000230750"/>
    </source>
</evidence>
<dbReference type="Gene3D" id="2.130.10.10">
    <property type="entry name" value="YVTN repeat-like/Quinoprotein amine dehydrogenase"/>
    <property type="match status" value="1"/>
</dbReference>
<dbReference type="InterPro" id="IPR015943">
    <property type="entry name" value="WD40/YVTN_repeat-like_dom_sf"/>
</dbReference>